<evidence type="ECO:0000313" key="5">
    <source>
        <dbReference type="Proteomes" id="UP000674938"/>
    </source>
</evidence>
<comment type="caution">
    <text evidence="4">The sequence shown here is derived from an EMBL/GenBank/DDBJ whole genome shotgun (WGS) entry which is preliminary data.</text>
</comment>
<accession>A0A940PGM4</accession>
<dbReference type="PANTHER" id="PTHR43358">
    <property type="entry name" value="ALPHA/BETA-HYDROLASE"/>
    <property type="match status" value="1"/>
</dbReference>
<name>A0A940PGM4_9ENTE</name>
<feature type="chain" id="PRO_5036691121" evidence="1">
    <location>
        <begin position="24"/>
        <end position="671"/>
    </location>
</feature>
<dbReference type="EMBL" id="JAEEGA010000010">
    <property type="protein sequence ID" value="MBP1042533.1"/>
    <property type="molecule type" value="Genomic_DNA"/>
</dbReference>
<evidence type="ECO:0000259" key="3">
    <source>
        <dbReference type="Pfam" id="PF17936"/>
    </source>
</evidence>
<dbReference type="Pfam" id="PF12146">
    <property type="entry name" value="Hydrolase_4"/>
    <property type="match status" value="1"/>
</dbReference>
<keyword evidence="1" id="KW-0732">Signal</keyword>
<dbReference type="InterPro" id="IPR022742">
    <property type="entry name" value="Hydrolase_4"/>
</dbReference>
<keyword evidence="4" id="KW-0378">Hydrolase</keyword>
<evidence type="ECO:0000313" key="4">
    <source>
        <dbReference type="EMBL" id="MBP1042533.1"/>
    </source>
</evidence>
<dbReference type="Gene3D" id="2.60.40.10">
    <property type="entry name" value="Immunoglobulins"/>
    <property type="match status" value="1"/>
</dbReference>
<dbReference type="PANTHER" id="PTHR43358:SF4">
    <property type="entry name" value="ALPHA_BETA HYDROLASE FOLD-1 DOMAIN-CONTAINING PROTEIN"/>
    <property type="match status" value="1"/>
</dbReference>
<reference evidence="4" key="1">
    <citation type="submission" date="2020-12" db="EMBL/GenBank/DDBJ databases">
        <title>Vagococcus allomyrinae sp. nov. and Enterococcus lavae sp. nov., isolated from the larvae of Allomyrina dichotoma.</title>
        <authorList>
            <person name="Lee S.D."/>
        </authorList>
    </citation>
    <scope>NUCLEOTIDE SEQUENCE</scope>
    <source>
        <strain evidence="4">BWB3-3</strain>
    </source>
</reference>
<dbReference type="Gene3D" id="3.40.50.1820">
    <property type="entry name" value="alpha/beta hydrolase"/>
    <property type="match status" value="1"/>
</dbReference>
<dbReference type="RefSeq" id="WP_209529803.1">
    <property type="nucleotide sequence ID" value="NZ_JAEEGA010000010.1"/>
</dbReference>
<dbReference type="InterPro" id="IPR029058">
    <property type="entry name" value="AB_hydrolase_fold"/>
</dbReference>
<dbReference type="InterPro" id="IPR052920">
    <property type="entry name" value="DNA-binding_regulatory"/>
</dbReference>
<keyword evidence="5" id="KW-1185">Reference proteome</keyword>
<dbReference type="SUPFAM" id="SSF53474">
    <property type="entry name" value="alpha/beta-Hydrolases"/>
    <property type="match status" value="1"/>
</dbReference>
<dbReference type="AlphaFoldDB" id="A0A940PGM4"/>
<organism evidence="4 5">
    <name type="scientific">Vagococcus allomyrinae</name>
    <dbReference type="NCBI Taxonomy" id="2794353"/>
    <lineage>
        <taxon>Bacteria</taxon>
        <taxon>Bacillati</taxon>
        <taxon>Bacillota</taxon>
        <taxon>Bacilli</taxon>
        <taxon>Lactobacillales</taxon>
        <taxon>Enterococcaceae</taxon>
        <taxon>Vagococcus</taxon>
    </lineage>
</organism>
<evidence type="ECO:0000256" key="1">
    <source>
        <dbReference type="SAM" id="SignalP"/>
    </source>
</evidence>
<sequence>MKKKVLVGVLLCNLLIQGIPVMANEKGVSEVTEGVYILAPDSSIEPEVLTTDSMEPFEAKTAVERKQLSAEEQQLVNEMEGYLNDQIDLKSRGLIESQLDKAVVNLAFDFGFNRDNSMFGLIANLVGDYDIPHLDWFNSLTNVSERTLQVYDEPTGKNVILRGTYIDNGASETVIVHHGYRGDGQGMLDFIKLFADRGYNVLFPDARSHGKSEGRYITFGHYEKDDLTKWIEQEVAMKPDQEIILMGVSMGAATTVLSQGTPHPSVKAYIEDCGYSSAEQQYKDTLHLLTQYLQYIPIVNLKDWDAKEDELIYQLNEQKIKPLLKFDLYSVSPLESVSKTGVPKLFIHGDADWFIPPVAMTQMYNQAIGYKEQVLIANAGHGEALGTDRETYTNAVFSFLETIKTLNTKQPEVAADVNLIQNPFFKFNQTHFENWETSTTFDNQGFSQLPLVRNSYSEFILKKAGKKEVVTATQKEEGIRFFTRYGYNDGLVGQNVKLIAGETYELKLNAKNETGGWLTYPNVIYGIDGIKKEDPLKSSKTQSKTLVYQATETKDVKVKIGGKLGRRSLLGSDYSHTLINGVSLVNADRTPPAALELTELSWNQGSWTIRGKGEPRSLVQVADETGKIVSELLTEGNGFFTMTLTEAPGSVRHLINQDVKGNRSESRLLVF</sequence>
<feature type="signal peptide" evidence="1">
    <location>
        <begin position="1"/>
        <end position="23"/>
    </location>
</feature>
<dbReference type="GO" id="GO:0016787">
    <property type="term" value="F:hydrolase activity"/>
    <property type="evidence" value="ECO:0007669"/>
    <property type="project" value="UniProtKB-KW"/>
</dbReference>
<feature type="domain" description="Serine aminopeptidase S33" evidence="2">
    <location>
        <begin position="172"/>
        <end position="269"/>
    </location>
</feature>
<gene>
    <name evidence="4" type="ORF">I6N95_16060</name>
</gene>
<dbReference type="InterPro" id="IPR041498">
    <property type="entry name" value="Big_6"/>
</dbReference>
<dbReference type="Proteomes" id="UP000674938">
    <property type="component" value="Unassembled WGS sequence"/>
</dbReference>
<evidence type="ECO:0000259" key="2">
    <source>
        <dbReference type="Pfam" id="PF12146"/>
    </source>
</evidence>
<dbReference type="Pfam" id="PF17936">
    <property type="entry name" value="Big_6"/>
    <property type="match status" value="1"/>
</dbReference>
<protein>
    <submittedName>
        <fullName evidence="4">Alpha/beta fold hydrolase</fullName>
    </submittedName>
</protein>
<feature type="domain" description="Bacterial Ig" evidence="3">
    <location>
        <begin position="598"/>
        <end position="666"/>
    </location>
</feature>
<proteinExistence type="predicted"/>
<dbReference type="InterPro" id="IPR013783">
    <property type="entry name" value="Ig-like_fold"/>
</dbReference>